<dbReference type="Proteomes" id="UP001589645">
    <property type="component" value="Unassembled WGS sequence"/>
</dbReference>
<dbReference type="Gene3D" id="2.30.110.10">
    <property type="entry name" value="Electron Transport, Fmn-binding Protein, Chain A"/>
    <property type="match status" value="1"/>
</dbReference>
<dbReference type="InterPro" id="IPR009926">
    <property type="entry name" value="T3SS_YcgR_PilZN"/>
</dbReference>
<evidence type="ECO:0000259" key="5">
    <source>
        <dbReference type="Pfam" id="PF12945"/>
    </source>
</evidence>
<evidence type="ECO:0000313" key="6">
    <source>
        <dbReference type="EMBL" id="MFB9135680.1"/>
    </source>
</evidence>
<keyword evidence="7" id="KW-1185">Reference proteome</keyword>
<proteinExistence type="predicted"/>
<dbReference type="EMBL" id="JBHMEP010000002">
    <property type="protein sequence ID" value="MFB9135680.1"/>
    <property type="molecule type" value="Genomic_DNA"/>
</dbReference>
<keyword evidence="3" id="KW-0975">Bacterial flagellum</keyword>
<accession>A0ABV5HN68</accession>
<gene>
    <name evidence="6" type="ORF">ACFFUV_11975</name>
</gene>
<dbReference type="Gene3D" id="2.40.10.220">
    <property type="entry name" value="predicted glycosyltransferase like domains"/>
    <property type="match status" value="1"/>
</dbReference>
<name>A0ABV5HN68_9VIBR</name>
<evidence type="ECO:0000313" key="7">
    <source>
        <dbReference type="Proteomes" id="UP001589645"/>
    </source>
</evidence>
<evidence type="ECO:0000259" key="4">
    <source>
        <dbReference type="Pfam" id="PF07238"/>
    </source>
</evidence>
<dbReference type="SUPFAM" id="SSF141371">
    <property type="entry name" value="PilZ domain-like"/>
    <property type="match status" value="2"/>
</dbReference>
<dbReference type="RefSeq" id="WP_390193303.1">
    <property type="nucleotide sequence ID" value="NZ_JBHMEP010000002.1"/>
</dbReference>
<keyword evidence="1" id="KW-0973">c-di-GMP</keyword>
<dbReference type="InterPro" id="IPR009875">
    <property type="entry name" value="PilZ_domain"/>
</dbReference>
<keyword evidence="6" id="KW-0966">Cell projection</keyword>
<sequence>MIEHGGEMTIGITTPVGTSFRAKTAFIGKHSQNIALIELPTISDDDLDYYFQEGFWLVVRAISQRGEGALVHFRSQIVQLYLHPIPMVAISVPQTMQVAQLRKEPRYELNLATKVSTEQHHVDGEIRDLSKGGCRFVTAPLAKNFQVGDIVHLHVKVDTRHQVQMAPLHGKICNLQRSLHYARYGVEFDELGQQAAKKLLGHLKFDGTRLTLRA</sequence>
<dbReference type="Pfam" id="PF07238">
    <property type="entry name" value="PilZ"/>
    <property type="match status" value="1"/>
</dbReference>
<evidence type="ECO:0000256" key="2">
    <source>
        <dbReference type="ARBA" id="ARBA00022741"/>
    </source>
</evidence>
<evidence type="ECO:0000256" key="1">
    <source>
        <dbReference type="ARBA" id="ARBA00022636"/>
    </source>
</evidence>
<keyword evidence="6" id="KW-0969">Cilium</keyword>
<reference evidence="6 7" key="1">
    <citation type="submission" date="2024-09" db="EMBL/GenBank/DDBJ databases">
        <authorList>
            <person name="Sun Q."/>
            <person name="Mori K."/>
        </authorList>
    </citation>
    <scope>NUCLEOTIDE SEQUENCE [LARGE SCALE GENOMIC DNA]</scope>
    <source>
        <strain evidence="6 7">CECT 8064</strain>
    </source>
</reference>
<protein>
    <submittedName>
        <fullName evidence="6">Flagellar brake protein</fullName>
    </submittedName>
</protein>
<evidence type="ECO:0000256" key="3">
    <source>
        <dbReference type="ARBA" id="ARBA00023143"/>
    </source>
</evidence>
<organism evidence="6 7">
    <name type="scientific">Vibrio olivae</name>
    <dbReference type="NCBI Taxonomy" id="1243002"/>
    <lineage>
        <taxon>Bacteria</taxon>
        <taxon>Pseudomonadati</taxon>
        <taxon>Pseudomonadota</taxon>
        <taxon>Gammaproteobacteria</taxon>
        <taxon>Vibrionales</taxon>
        <taxon>Vibrionaceae</taxon>
        <taxon>Vibrio</taxon>
    </lineage>
</organism>
<feature type="domain" description="PilZ" evidence="4">
    <location>
        <begin position="100"/>
        <end position="201"/>
    </location>
</feature>
<dbReference type="InterPro" id="IPR012349">
    <property type="entry name" value="Split_barrel_FMN-bd"/>
</dbReference>
<feature type="domain" description="Type III secretion system flagellar brake protein YcgR PilZN" evidence="5">
    <location>
        <begin position="5"/>
        <end position="93"/>
    </location>
</feature>
<dbReference type="Pfam" id="PF12945">
    <property type="entry name" value="PilZNR"/>
    <property type="match status" value="1"/>
</dbReference>
<keyword evidence="2" id="KW-0547">Nucleotide-binding</keyword>
<comment type="caution">
    <text evidence="6">The sequence shown here is derived from an EMBL/GenBank/DDBJ whole genome shotgun (WGS) entry which is preliminary data.</text>
</comment>
<keyword evidence="6" id="KW-0282">Flagellum</keyword>